<protein>
    <submittedName>
        <fullName evidence="6">NHL repeat-containing protein</fullName>
    </submittedName>
</protein>
<keyword evidence="1 5" id="KW-0732">Signal</keyword>
<dbReference type="EMBL" id="FNTI01000001">
    <property type="protein sequence ID" value="SEE30999.1"/>
    <property type="molecule type" value="Genomic_DNA"/>
</dbReference>
<dbReference type="AlphaFoldDB" id="A0A1M7HFT7"/>
<organism evidence="6 7">
    <name type="scientific">Bradyrhizobium lablabi</name>
    <dbReference type="NCBI Taxonomy" id="722472"/>
    <lineage>
        <taxon>Bacteria</taxon>
        <taxon>Pseudomonadati</taxon>
        <taxon>Pseudomonadota</taxon>
        <taxon>Alphaproteobacteria</taxon>
        <taxon>Hyphomicrobiales</taxon>
        <taxon>Nitrobacteraceae</taxon>
        <taxon>Bradyrhizobium</taxon>
    </lineage>
</organism>
<evidence type="ECO:0000256" key="1">
    <source>
        <dbReference type="ARBA" id="ARBA00022729"/>
    </source>
</evidence>
<evidence type="ECO:0000256" key="4">
    <source>
        <dbReference type="PROSITE-ProRule" id="PRU00504"/>
    </source>
</evidence>
<dbReference type="PANTHER" id="PTHR10680">
    <property type="entry name" value="PEPTIDYL-GLYCINE ALPHA-AMIDATING MONOOXYGENASE"/>
    <property type="match status" value="1"/>
</dbReference>
<dbReference type="SUPFAM" id="SSF63829">
    <property type="entry name" value="Calcium-dependent phosphotriesterase"/>
    <property type="match status" value="1"/>
</dbReference>
<feature type="repeat" description="NHL" evidence="4">
    <location>
        <begin position="184"/>
        <end position="217"/>
    </location>
</feature>
<evidence type="ECO:0000256" key="2">
    <source>
        <dbReference type="ARBA" id="ARBA00022737"/>
    </source>
</evidence>
<keyword evidence="2" id="KW-0677">Repeat</keyword>
<dbReference type="PROSITE" id="PS51125">
    <property type="entry name" value="NHL"/>
    <property type="match status" value="2"/>
</dbReference>
<proteinExistence type="predicted"/>
<feature type="repeat" description="NHL" evidence="4">
    <location>
        <begin position="261"/>
        <end position="281"/>
    </location>
</feature>
<keyword evidence="3" id="KW-0325">Glycoprotein</keyword>
<feature type="signal peptide" evidence="5">
    <location>
        <begin position="1"/>
        <end position="41"/>
    </location>
</feature>
<reference evidence="6 7" key="1">
    <citation type="submission" date="2016-10" db="EMBL/GenBank/DDBJ databases">
        <authorList>
            <person name="de Groot N.N."/>
        </authorList>
    </citation>
    <scope>NUCLEOTIDE SEQUENCE [LARGE SCALE GENOMIC DNA]</scope>
    <source>
        <strain evidence="6 7">GAS522</strain>
    </source>
</reference>
<dbReference type="InterPro" id="IPR001258">
    <property type="entry name" value="NHL_repeat"/>
</dbReference>
<evidence type="ECO:0000256" key="3">
    <source>
        <dbReference type="ARBA" id="ARBA00023180"/>
    </source>
</evidence>
<evidence type="ECO:0000313" key="7">
    <source>
        <dbReference type="Proteomes" id="UP000183208"/>
    </source>
</evidence>
<dbReference type="RefSeq" id="WP_244525042.1">
    <property type="nucleotide sequence ID" value="NZ_FNTI01000001.1"/>
</dbReference>
<evidence type="ECO:0000256" key="5">
    <source>
        <dbReference type="SAM" id="SignalP"/>
    </source>
</evidence>
<gene>
    <name evidence="6" type="ORF">SAMN05444171_6988</name>
</gene>
<dbReference type="Pfam" id="PF01436">
    <property type="entry name" value="NHL"/>
    <property type="match status" value="1"/>
</dbReference>
<dbReference type="Proteomes" id="UP000183208">
    <property type="component" value="Unassembled WGS sequence"/>
</dbReference>
<dbReference type="PANTHER" id="PTHR10680:SF38">
    <property type="entry name" value="BLL1368 PROTEIN"/>
    <property type="match status" value="1"/>
</dbReference>
<sequence length="384" mass="41929">MPMQHRARSIPAVQHFTKTIAACAAAAVLIGTPLSLRSAQAGDVPTFAVDASWPKPLPNNWIMGQVGGITADAEGHIWVFQRPRSLTDDEKAAALDPPRTKCCVPAPPVLEFDADGNLLRSWGGPGEGYQWFGNEHGIEVSGGFVWLTGNANDDSQILKFTPDGKFVLQIGKIAPAKGSNDTTQLGRPAEVTVDKDANEVYIADGYGNRRVIVFDATTGAYKRHWGAYGKPPNDDKQAPYDPKAPVSQQFGNPVHCVKIANDGLVYVCDRTNNRIQVFKKDGSFVKEWFYEKNTLANGAVWDVVIWPDPKQTWLLSADGANNEIRVLKREDGTVAGHFGSNGRSAGQFHWVHTMAVDAKGNLYTGEVDTGKRIQKFKLTSDALR</sequence>
<accession>A0A1M7HFT7</accession>
<evidence type="ECO:0000313" key="6">
    <source>
        <dbReference type="EMBL" id="SEE30999.1"/>
    </source>
</evidence>
<name>A0A1M7HFT7_9BRAD</name>
<feature type="chain" id="PRO_5030031976" evidence="5">
    <location>
        <begin position="42"/>
        <end position="384"/>
    </location>
</feature>
<dbReference type="Gene3D" id="2.120.10.30">
    <property type="entry name" value="TolB, C-terminal domain"/>
    <property type="match status" value="1"/>
</dbReference>
<dbReference type="InterPro" id="IPR011042">
    <property type="entry name" value="6-blade_b-propeller_TolB-like"/>
</dbReference>